<keyword evidence="3 6" id="KW-0812">Transmembrane</keyword>
<feature type="transmembrane region" description="Helical" evidence="6">
    <location>
        <begin position="431"/>
        <end position="450"/>
    </location>
</feature>
<name>A0ABT1AVF8_9FLAO</name>
<dbReference type="InterPro" id="IPR038766">
    <property type="entry name" value="Membrane_comp_ABC_pdt"/>
</dbReference>
<dbReference type="PANTHER" id="PTHR30287:SF1">
    <property type="entry name" value="INNER MEMBRANE PROTEIN"/>
    <property type="match status" value="1"/>
</dbReference>
<feature type="transmembrane region" description="Helical" evidence="6">
    <location>
        <begin position="311"/>
        <end position="336"/>
    </location>
</feature>
<feature type="transmembrane region" description="Helical" evidence="6">
    <location>
        <begin position="482"/>
        <end position="501"/>
    </location>
</feature>
<feature type="transmembrane region" description="Helical" evidence="6">
    <location>
        <begin position="725"/>
        <end position="746"/>
    </location>
</feature>
<feature type="domain" description="MacB-like periplasmic core" evidence="8">
    <location>
        <begin position="32"/>
        <end position="236"/>
    </location>
</feature>
<proteinExistence type="predicted"/>
<evidence type="ECO:0000256" key="1">
    <source>
        <dbReference type="ARBA" id="ARBA00004651"/>
    </source>
</evidence>
<evidence type="ECO:0000259" key="8">
    <source>
        <dbReference type="Pfam" id="PF12704"/>
    </source>
</evidence>
<comment type="caution">
    <text evidence="9">The sequence shown here is derived from an EMBL/GenBank/DDBJ whole genome shotgun (WGS) entry which is preliminary data.</text>
</comment>
<accession>A0ABT1AVF8</accession>
<keyword evidence="10" id="KW-1185">Reference proteome</keyword>
<evidence type="ECO:0000256" key="6">
    <source>
        <dbReference type="SAM" id="Phobius"/>
    </source>
</evidence>
<feature type="transmembrane region" description="Helical" evidence="6">
    <location>
        <begin position="778"/>
        <end position="801"/>
    </location>
</feature>
<feature type="transmembrane region" description="Helical" evidence="6">
    <location>
        <begin position="813"/>
        <end position="833"/>
    </location>
</feature>
<dbReference type="InterPro" id="IPR003838">
    <property type="entry name" value="ABC3_permease_C"/>
</dbReference>
<evidence type="ECO:0000256" key="3">
    <source>
        <dbReference type="ARBA" id="ARBA00022692"/>
    </source>
</evidence>
<evidence type="ECO:0000256" key="5">
    <source>
        <dbReference type="ARBA" id="ARBA00023136"/>
    </source>
</evidence>
<gene>
    <name evidence="9" type="ORF">NG653_03955</name>
</gene>
<dbReference type="PANTHER" id="PTHR30287">
    <property type="entry name" value="MEMBRANE COMPONENT OF PREDICTED ABC SUPERFAMILY METABOLITE UPTAKE TRANSPORTER"/>
    <property type="match status" value="1"/>
</dbReference>
<keyword evidence="2" id="KW-1003">Cell membrane</keyword>
<dbReference type="EMBL" id="JAMXIB010000002">
    <property type="protein sequence ID" value="MCO5723996.1"/>
    <property type="molecule type" value="Genomic_DNA"/>
</dbReference>
<dbReference type="Pfam" id="PF12704">
    <property type="entry name" value="MacB_PCD"/>
    <property type="match status" value="1"/>
</dbReference>
<evidence type="ECO:0000313" key="10">
    <source>
        <dbReference type="Proteomes" id="UP001206312"/>
    </source>
</evidence>
<feature type="transmembrane region" description="Helical" evidence="6">
    <location>
        <begin position="401"/>
        <end position="425"/>
    </location>
</feature>
<reference evidence="9 10" key="1">
    <citation type="submission" date="2022-06" db="EMBL/GenBank/DDBJ databases">
        <authorList>
            <person name="Xuan X."/>
        </authorList>
    </citation>
    <scope>NUCLEOTIDE SEQUENCE [LARGE SCALE GENOMIC DNA]</scope>
    <source>
        <strain evidence="9 10">2V75</strain>
    </source>
</reference>
<evidence type="ECO:0000256" key="2">
    <source>
        <dbReference type="ARBA" id="ARBA00022475"/>
    </source>
</evidence>
<sequence length="852" mass="92913">MKQNSVNGKRAGISWLFRMAWRDGRAGLRRLALFMSSIVLGIGALVSIQNFGNTLEDTIAGQSRELMGADFLIDSDRPANEVVQQLMDSLGGPASREVSFLSMALFPGKEGSKLIRVRALEGEYPLYGKLVSRPLAASAAYQGEGRALVDATLMVQFGLQPGDSIKIGNKVFPVGGSLLEAPGNTVVSTSVAPAVWIPLRDLEATGLVQTGSRLEYAYYFRAREGQDLERLYDQLDPLLDAEEADMDLHTDTSQRLGRRFENVGRFLKLVAFIALLLGCLGIASSVQLYMKEKRAFVAILKCLGASRRQTFFIFLIQVTAIGLAGGILGSVLGLLLQEVFSGVAADFLPVELAWAIHWGPVLTGMGLGVVMAVLFGLLPLLSSWLVSPLSVLRIGQPDPVLSRWLTGAVLVVVAAGIWAVAAGLLQDPLRALWFVAATMAAFLVLGGMAWGGMRLIRRYFPHSWGYEARQALLNLFRPNNQTLVLVVAIGIGTFLISTLYFTQDMLLARARLEDNTPSANLILLDVQAGQQEGVAGIMRPMGLPLVENIPIVTMRLHQISGRNVDDLRRDSTSTINGWILNHEFRVTYRDTLIASERLVAGEWVPRFVETTGPIPISLSDNVARDAQVGVGDTLVFNVQGVLMDTRVASIREVDWGRLQLNFSVVFPTGVLEAAPRFHVMTTDAPEEAVSARFQQELVRAYPNVSVLDIRQLLGVVGDLLQKLSWVIRFMAFFSILTGFIVLLGAVRTSRFQRIRESVLLRTLGASSRQLLKITALEYCFLGAIGSLMGVLLALAGTQLLAYGLFEVSFVPSAIPFLVVFPLISLAVLGIGLLNSRAVLRSPPLEVLRREGV</sequence>
<dbReference type="InterPro" id="IPR025857">
    <property type="entry name" value="MacB_PCD"/>
</dbReference>
<feature type="transmembrane region" description="Helical" evidence="6">
    <location>
        <begin position="269"/>
        <end position="290"/>
    </location>
</feature>
<protein>
    <submittedName>
        <fullName evidence="9">ABC transporter permease</fullName>
    </submittedName>
</protein>
<feature type="transmembrane region" description="Helical" evidence="6">
    <location>
        <begin position="28"/>
        <end position="48"/>
    </location>
</feature>
<keyword evidence="5 6" id="KW-0472">Membrane</keyword>
<keyword evidence="4 6" id="KW-1133">Transmembrane helix</keyword>
<dbReference type="RefSeq" id="WP_252740368.1">
    <property type="nucleotide sequence ID" value="NZ_JAMXIB010000002.1"/>
</dbReference>
<evidence type="ECO:0000259" key="7">
    <source>
        <dbReference type="Pfam" id="PF02687"/>
    </source>
</evidence>
<dbReference type="Pfam" id="PF02687">
    <property type="entry name" value="FtsX"/>
    <property type="match status" value="2"/>
</dbReference>
<feature type="transmembrane region" description="Helical" evidence="6">
    <location>
        <begin position="356"/>
        <end position="381"/>
    </location>
</feature>
<evidence type="ECO:0000313" key="9">
    <source>
        <dbReference type="EMBL" id="MCO5723996.1"/>
    </source>
</evidence>
<organism evidence="9 10">
    <name type="scientific">Robiginitalea marina</name>
    <dbReference type="NCBI Taxonomy" id="2954105"/>
    <lineage>
        <taxon>Bacteria</taxon>
        <taxon>Pseudomonadati</taxon>
        <taxon>Bacteroidota</taxon>
        <taxon>Flavobacteriia</taxon>
        <taxon>Flavobacteriales</taxon>
        <taxon>Flavobacteriaceae</taxon>
        <taxon>Robiginitalea</taxon>
    </lineage>
</organism>
<feature type="domain" description="ABC3 transporter permease C-terminal" evidence="7">
    <location>
        <begin position="729"/>
        <end position="843"/>
    </location>
</feature>
<comment type="subcellular location">
    <subcellularLocation>
        <location evidence="1">Cell membrane</location>
        <topology evidence="1">Multi-pass membrane protein</topology>
    </subcellularLocation>
</comment>
<evidence type="ECO:0000256" key="4">
    <source>
        <dbReference type="ARBA" id="ARBA00022989"/>
    </source>
</evidence>
<dbReference type="Proteomes" id="UP001206312">
    <property type="component" value="Unassembled WGS sequence"/>
</dbReference>
<feature type="domain" description="ABC3 transporter permease C-terminal" evidence="7">
    <location>
        <begin position="269"/>
        <end position="381"/>
    </location>
</feature>